<dbReference type="PATRIC" id="fig|56193.3.peg.4458"/>
<dbReference type="EMBL" id="LBIC01000011">
    <property type="protein sequence ID" value="KKW90225.1"/>
    <property type="molecule type" value="Genomic_DNA"/>
</dbReference>
<dbReference type="Proteomes" id="UP000033874">
    <property type="component" value="Unassembled WGS sequence"/>
</dbReference>
<feature type="chain" id="PRO_5005650331" description="DUF3887 domain-containing protein" evidence="2">
    <location>
        <begin position="21"/>
        <end position="109"/>
    </location>
</feature>
<organism evidence="3 4">
    <name type="scientific">Sphingobium chungbukense</name>
    <dbReference type="NCBI Taxonomy" id="56193"/>
    <lineage>
        <taxon>Bacteria</taxon>
        <taxon>Pseudomonadati</taxon>
        <taxon>Pseudomonadota</taxon>
        <taxon>Alphaproteobacteria</taxon>
        <taxon>Sphingomonadales</taxon>
        <taxon>Sphingomonadaceae</taxon>
        <taxon>Sphingobium</taxon>
    </lineage>
</organism>
<gene>
    <name evidence="3" type="ORF">YP76_21200</name>
</gene>
<dbReference type="AlphaFoldDB" id="A0A0M3AK61"/>
<proteinExistence type="predicted"/>
<evidence type="ECO:0000313" key="3">
    <source>
        <dbReference type="EMBL" id="KKW90225.1"/>
    </source>
</evidence>
<keyword evidence="4" id="KW-1185">Reference proteome</keyword>
<dbReference type="InterPro" id="IPR045503">
    <property type="entry name" value="DUF6488"/>
</dbReference>
<name>A0A0M3AK61_9SPHN</name>
<feature type="region of interest" description="Disordered" evidence="1">
    <location>
        <begin position="20"/>
        <end position="40"/>
    </location>
</feature>
<evidence type="ECO:0000256" key="1">
    <source>
        <dbReference type="SAM" id="MobiDB-lite"/>
    </source>
</evidence>
<evidence type="ECO:0000256" key="2">
    <source>
        <dbReference type="SAM" id="SignalP"/>
    </source>
</evidence>
<dbReference type="Pfam" id="PF20098">
    <property type="entry name" value="DUF6488"/>
    <property type="match status" value="1"/>
</dbReference>
<accession>A0A0M3AK61</accession>
<dbReference type="STRING" id="56193.YP76_21200"/>
<reference evidence="3 4" key="1">
    <citation type="submission" date="2015-04" db="EMBL/GenBank/DDBJ databases">
        <title>Genome sequence of aromatic hydrocarbons-degrading Sphingobium chungbukense DJ77.</title>
        <authorList>
            <person name="Kim Y.-C."/>
            <person name="Chae J.-C."/>
        </authorList>
    </citation>
    <scope>NUCLEOTIDE SEQUENCE [LARGE SCALE GENOMIC DNA]</scope>
    <source>
        <strain evidence="3 4">DJ77</strain>
    </source>
</reference>
<comment type="caution">
    <text evidence="3">The sequence shown here is derived from an EMBL/GenBank/DDBJ whole genome shotgun (WGS) entry which is preliminary data.</text>
</comment>
<feature type="signal peptide" evidence="2">
    <location>
        <begin position="1"/>
        <end position="20"/>
    </location>
</feature>
<feature type="compositionally biased region" description="Basic and acidic residues" evidence="1">
    <location>
        <begin position="21"/>
        <end position="32"/>
    </location>
</feature>
<keyword evidence="2" id="KW-0732">Signal</keyword>
<dbReference type="RefSeq" id="WP_016744734.1">
    <property type="nucleotide sequence ID" value="NZ_LBIC01000011.1"/>
</dbReference>
<protein>
    <recommendedName>
        <fullName evidence="5">DUF3887 domain-containing protein</fullName>
    </recommendedName>
</protein>
<sequence length="109" mass="11962">MRIALIALAAFALHAAPALAHPDHDDEEHEARTPQQTARDNVVRLISQAKLPASWSKATVAGTRERTSQGQRQTIVTFRNEAEPNAARKLFHVVLTAGGQFVLGDFRQP</sequence>
<evidence type="ECO:0000313" key="4">
    <source>
        <dbReference type="Proteomes" id="UP000033874"/>
    </source>
</evidence>
<evidence type="ECO:0008006" key="5">
    <source>
        <dbReference type="Google" id="ProtNLM"/>
    </source>
</evidence>